<evidence type="ECO:0008006" key="3">
    <source>
        <dbReference type="Google" id="ProtNLM"/>
    </source>
</evidence>
<dbReference type="OrthoDB" id="1266715at2"/>
<protein>
    <recommendedName>
        <fullName evidence="3">Trypsin-like peptidase domain-containing protein</fullName>
    </recommendedName>
</protein>
<dbReference type="EMBL" id="JPLY01000007">
    <property type="protein sequence ID" value="KFC18316.1"/>
    <property type="molecule type" value="Genomic_DNA"/>
</dbReference>
<dbReference type="SUPFAM" id="SSF50494">
    <property type="entry name" value="Trypsin-like serine proteases"/>
    <property type="match status" value="1"/>
</dbReference>
<keyword evidence="2" id="KW-1185">Reference proteome</keyword>
<dbReference type="Gene3D" id="2.40.10.10">
    <property type="entry name" value="Trypsin-like serine proteases"/>
    <property type="match status" value="1"/>
</dbReference>
<proteinExistence type="predicted"/>
<evidence type="ECO:0000313" key="1">
    <source>
        <dbReference type="EMBL" id="KFC18316.1"/>
    </source>
</evidence>
<dbReference type="eggNOG" id="COG0265">
    <property type="taxonomic scope" value="Bacteria"/>
</dbReference>
<organism evidence="1 2">
    <name type="scientific">Epilithonimonas lactis</name>
    <dbReference type="NCBI Taxonomy" id="421072"/>
    <lineage>
        <taxon>Bacteria</taxon>
        <taxon>Pseudomonadati</taxon>
        <taxon>Bacteroidota</taxon>
        <taxon>Flavobacteriia</taxon>
        <taxon>Flavobacteriales</taxon>
        <taxon>Weeksellaceae</taxon>
        <taxon>Chryseobacterium group</taxon>
        <taxon>Epilithonimonas</taxon>
    </lineage>
</organism>
<accession>A0A085B771</accession>
<gene>
    <name evidence="1" type="ORF">IO89_17600</name>
</gene>
<name>A0A085B771_9FLAO</name>
<sequence>MNLIENSTCKITVQTQQGIYTEKGTGFFISKYQILTCKHVIENVDGNIILENCHNQNGLMLTAKVIDSCELTDYALLELNEAFESEYFLELCDSEIVEEENITIFGYSIDNQGQSAGERLKGSIDREIQGQNLIQDVSLSILNYAQNSNYDAFSGSAVVNDYFQVTSIVKYQAVRNLSSVSIRKAKTFLERNGINVKHDQIVSFDLFKNDVFVGFGDRESECVVESNNPINNLSPKVIIESKRDDIFYPRKNFDLKELIKHLRKDKNVNDKLWKGWIQILTYVEILKGDYSDANHISINVTSKELSNVFGIFSRKRDVPIELYLNFYLTEEKNYFNIAKMSIHENKKNQIAKHTCNIFNSNIDQFGNTNKLVVDISNPEHSGPSIPNIKIGALSLNQINRAVIDSNSLADVSINLKKIFEDAIK</sequence>
<comment type="caution">
    <text evidence="1">The sequence shown here is derived from an EMBL/GenBank/DDBJ whole genome shotgun (WGS) entry which is preliminary data.</text>
</comment>
<reference evidence="1 2" key="1">
    <citation type="submission" date="2014-07" db="EMBL/GenBank/DDBJ databases">
        <title>Epilithonimonas lactis LMG 22401 Genome.</title>
        <authorList>
            <person name="Pipes S.E."/>
            <person name="Stropko S.J."/>
        </authorList>
    </citation>
    <scope>NUCLEOTIDE SEQUENCE [LARGE SCALE GENOMIC DNA]</scope>
    <source>
        <strain evidence="1 2">LMG 24401</strain>
    </source>
</reference>
<dbReference type="AlphaFoldDB" id="A0A085B771"/>
<evidence type="ECO:0000313" key="2">
    <source>
        <dbReference type="Proteomes" id="UP000028623"/>
    </source>
</evidence>
<dbReference type="RefSeq" id="WP_034978768.1">
    <property type="nucleotide sequence ID" value="NZ_FOFI01000006.1"/>
</dbReference>
<dbReference type="InterPro" id="IPR009003">
    <property type="entry name" value="Peptidase_S1_PA"/>
</dbReference>
<dbReference type="STRING" id="421072.SAMN04488097_3782"/>
<dbReference type="Proteomes" id="UP000028623">
    <property type="component" value="Unassembled WGS sequence"/>
</dbReference>
<dbReference type="Pfam" id="PF13365">
    <property type="entry name" value="Trypsin_2"/>
    <property type="match status" value="1"/>
</dbReference>
<dbReference type="InterPro" id="IPR043504">
    <property type="entry name" value="Peptidase_S1_PA_chymotrypsin"/>
</dbReference>